<dbReference type="CDD" id="cd06579">
    <property type="entry name" value="TM_PBP1_transp_AraH_like"/>
    <property type="match status" value="1"/>
</dbReference>
<proteinExistence type="predicted"/>
<evidence type="ECO:0000256" key="6">
    <source>
        <dbReference type="ARBA" id="ARBA00022989"/>
    </source>
</evidence>
<feature type="transmembrane region" description="Helical" evidence="8">
    <location>
        <begin position="176"/>
        <end position="197"/>
    </location>
</feature>
<feature type="transmembrane region" description="Helical" evidence="8">
    <location>
        <begin position="79"/>
        <end position="99"/>
    </location>
</feature>
<keyword evidence="2" id="KW-0813">Transport</keyword>
<feature type="transmembrane region" description="Helical" evidence="8">
    <location>
        <begin position="20"/>
        <end position="38"/>
    </location>
</feature>
<organism evidence="9">
    <name type="scientific">marine metagenome</name>
    <dbReference type="NCBI Taxonomy" id="408172"/>
    <lineage>
        <taxon>unclassified sequences</taxon>
        <taxon>metagenomes</taxon>
        <taxon>ecological metagenomes</taxon>
    </lineage>
</organism>
<keyword evidence="7 8" id="KW-0472">Membrane</keyword>
<accession>A0A381X1S4</accession>
<dbReference type="PANTHER" id="PTHR32196:SF21">
    <property type="entry name" value="ABC TRANSPORTER PERMEASE PROTEIN YPHD-RELATED"/>
    <property type="match status" value="1"/>
</dbReference>
<name>A0A381X1S4_9ZZZZ</name>
<dbReference type="EMBL" id="UINC01013626">
    <property type="protein sequence ID" value="SVA58739.1"/>
    <property type="molecule type" value="Genomic_DNA"/>
</dbReference>
<feature type="transmembrane region" description="Helical" evidence="8">
    <location>
        <begin position="283"/>
        <end position="301"/>
    </location>
</feature>
<feature type="transmembrane region" description="Helical" evidence="8">
    <location>
        <begin position="307"/>
        <end position="323"/>
    </location>
</feature>
<feature type="transmembrane region" description="Helical" evidence="8">
    <location>
        <begin position="137"/>
        <end position="156"/>
    </location>
</feature>
<evidence type="ECO:0000256" key="4">
    <source>
        <dbReference type="ARBA" id="ARBA00022519"/>
    </source>
</evidence>
<comment type="subcellular location">
    <subcellularLocation>
        <location evidence="1">Cell membrane</location>
        <topology evidence="1">Multi-pass membrane protein</topology>
    </subcellularLocation>
</comment>
<dbReference type="PANTHER" id="PTHR32196">
    <property type="entry name" value="ABC TRANSPORTER PERMEASE PROTEIN YPHD-RELATED-RELATED"/>
    <property type="match status" value="1"/>
</dbReference>
<reference evidence="9" key="1">
    <citation type="submission" date="2018-05" db="EMBL/GenBank/DDBJ databases">
        <authorList>
            <person name="Lanie J.A."/>
            <person name="Ng W.-L."/>
            <person name="Kazmierczak K.M."/>
            <person name="Andrzejewski T.M."/>
            <person name="Davidsen T.M."/>
            <person name="Wayne K.J."/>
            <person name="Tettelin H."/>
            <person name="Glass J.I."/>
            <person name="Rusch D."/>
            <person name="Podicherti R."/>
            <person name="Tsui H.-C.T."/>
            <person name="Winkler M.E."/>
        </authorList>
    </citation>
    <scope>NUCLEOTIDE SEQUENCE</scope>
</reference>
<protein>
    <submittedName>
        <fullName evidence="9">Uncharacterized protein</fullName>
    </submittedName>
</protein>
<feature type="transmembrane region" description="Helical" evidence="8">
    <location>
        <begin position="44"/>
        <end position="67"/>
    </location>
</feature>
<keyword evidence="5 8" id="KW-0812">Transmembrane</keyword>
<keyword evidence="6 8" id="KW-1133">Transmembrane helix</keyword>
<evidence type="ECO:0000256" key="2">
    <source>
        <dbReference type="ARBA" id="ARBA00022448"/>
    </source>
</evidence>
<sequence>MNISTFSGALHRGEWVRDIWSWLFLLVMVLFFEIWAQVSYSSSFVFNGFNVQSILIFATAPLLLGIGQSLVIISGGIDLSVGFVMGLSAVVLATVVQSFSGEAHGVALAIGILITFLVCLIPGLINGLLVTKLKVPPFIGTLGMYGVARGSGFIIADGMTVPVDNDWLYKLGTGKIFGIPIVVLIVIIAVLIFHFILSQTKFGQYTYAIGGNREAAIRSGINVDRHIILIFVLSSFCAFLAGLVYTARFSAGAAQAGEPMLLDSIAAVFIGGASFYGGSGKIIGTVVGALVIAVIQFGLVFVDVDSFWQFLAVGLVIIVAVLIDQSKTQITGVANE</sequence>
<feature type="transmembrane region" description="Helical" evidence="8">
    <location>
        <begin position="105"/>
        <end position="125"/>
    </location>
</feature>
<keyword evidence="4" id="KW-0997">Cell inner membrane</keyword>
<dbReference type="GO" id="GO:0022857">
    <property type="term" value="F:transmembrane transporter activity"/>
    <property type="evidence" value="ECO:0007669"/>
    <property type="project" value="InterPro"/>
</dbReference>
<dbReference type="Pfam" id="PF02653">
    <property type="entry name" value="BPD_transp_2"/>
    <property type="match status" value="1"/>
</dbReference>
<gene>
    <name evidence="9" type="ORF">METZ01_LOCUS111593</name>
</gene>
<dbReference type="AlphaFoldDB" id="A0A381X1S4"/>
<feature type="transmembrane region" description="Helical" evidence="8">
    <location>
        <begin position="227"/>
        <end position="247"/>
    </location>
</feature>
<feature type="transmembrane region" description="Helical" evidence="8">
    <location>
        <begin position="259"/>
        <end position="276"/>
    </location>
</feature>
<evidence type="ECO:0000256" key="1">
    <source>
        <dbReference type="ARBA" id="ARBA00004651"/>
    </source>
</evidence>
<keyword evidence="3" id="KW-1003">Cell membrane</keyword>
<evidence type="ECO:0000256" key="7">
    <source>
        <dbReference type="ARBA" id="ARBA00023136"/>
    </source>
</evidence>
<evidence type="ECO:0000256" key="5">
    <source>
        <dbReference type="ARBA" id="ARBA00022692"/>
    </source>
</evidence>
<evidence type="ECO:0000313" key="9">
    <source>
        <dbReference type="EMBL" id="SVA58739.1"/>
    </source>
</evidence>
<dbReference type="GO" id="GO:0005886">
    <property type="term" value="C:plasma membrane"/>
    <property type="evidence" value="ECO:0007669"/>
    <property type="project" value="UniProtKB-SubCell"/>
</dbReference>
<dbReference type="InterPro" id="IPR001851">
    <property type="entry name" value="ABC_transp_permease"/>
</dbReference>
<evidence type="ECO:0000256" key="8">
    <source>
        <dbReference type="SAM" id="Phobius"/>
    </source>
</evidence>
<evidence type="ECO:0000256" key="3">
    <source>
        <dbReference type="ARBA" id="ARBA00022475"/>
    </source>
</evidence>